<sequence>MKHGILTIRKNQLEAIEQWLGHEVDLVTTTYNQGQWGASGITWDDSNKLSVLEQLFGSNTSRQLVVAYEMAGADRGNYEAVARGDHDDKHRRLARELVSMGMGDTIFRLNHEFNLEWGHKSAWDNPDAYRDAFARTVREMQSVSGANFTFCFAPARNRLGVAPEAWPVPSKYWPDGEPAPIVTPSLYDAHGTYPDDLSTVSDSELADLRKKAWGNIKSLIQMWENFAAERGAGFGTAEWGVANDAYPNPGGGDNPSYIRNLIEYGESKGWEFQAYWNAASASGGGHRVYPPKADGLPNASAEFQNIVGQRLSGGTSDGGSTGDGSTTDPAQYGDYNTPQEGTVDWHIPLNENFADIEADIKDLAARIAELEQSN</sequence>
<organism evidence="2 3">
    <name type="scientific">Halogeometricum limi</name>
    <dbReference type="NCBI Taxonomy" id="555875"/>
    <lineage>
        <taxon>Archaea</taxon>
        <taxon>Methanobacteriati</taxon>
        <taxon>Methanobacteriota</taxon>
        <taxon>Stenosarchaea group</taxon>
        <taxon>Halobacteria</taxon>
        <taxon>Halobacteriales</taxon>
        <taxon>Haloferacaceae</taxon>
        <taxon>Halogeometricum</taxon>
    </lineage>
</organism>
<keyword evidence="3" id="KW-1185">Reference proteome</keyword>
<evidence type="ECO:0000313" key="3">
    <source>
        <dbReference type="Proteomes" id="UP000243250"/>
    </source>
</evidence>
<reference evidence="3" key="1">
    <citation type="submission" date="2016-10" db="EMBL/GenBank/DDBJ databases">
        <authorList>
            <person name="Varghese N."/>
            <person name="Submissions S."/>
        </authorList>
    </citation>
    <scope>NUCLEOTIDE SEQUENCE [LARGE SCALE GENOMIC DNA]</scope>
    <source>
        <strain evidence="3">CGMCC 1.8711</strain>
    </source>
</reference>
<dbReference type="EMBL" id="FOYS01000006">
    <property type="protein sequence ID" value="SFR66968.1"/>
    <property type="molecule type" value="Genomic_DNA"/>
</dbReference>
<name>A0A1I6IJU9_9EURY</name>
<dbReference type="RefSeq" id="WP_089882961.1">
    <property type="nucleotide sequence ID" value="NZ_FOYS01000006.1"/>
</dbReference>
<dbReference type="OrthoDB" id="210716at2157"/>
<gene>
    <name evidence="2" type="ORF">SAMN04488124_3306</name>
</gene>
<dbReference type="Gene3D" id="3.20.20.80">
    <property type="entry name" value="Glycosidases"/>
    <property type="match status" value="1"/>
</dbReference>
<accession>A0A1I6IJU9</accession>
<evidence type="ECO:0000256" key="1">
    <source>
        <dbReference type="SAM" id="MobiDB-lite"/>
    </source>
</evidence>
<protein>
    <recommendedName>
        <fullName evidence="4">GH26 domain-containing protein</fullName>
    </recommendedName>
</protein>
<evidence type="ECO:0008006" key="4">
    <source>
        <dbReference type="Google" id="ProtNLM"/>
    </source>
</evidence>
<feature type="region of interest" description="Disordered" evidence="1">
    <location>
        <begin position="309"/>
        <end position="342"/>
    </location>
</feature>
<proteinExistence type="predicted"/>
<dbReference type="InterPro" id="IPR017853">
    <property type="entry name" value="GH"/>
</dbReference>
<dbReference type="SUPFAM" id="SSF51445">
    <property type="entry name" value="(Trans)glycosidases"/>
    <property type="match status" value="1"/>
</dbReference>
<dbReference type="AlphaFoldDB" id="A0A1I6IJU9"/>
<evidence type="ECO:0000313" key="2">
    <source>
        <dbReference type="EMBL" id="SFR66968.1"/>
    </source>
</evidence>
<dbReference type="Proteomes" id="UP000243250">
    <property type="component" value="Unassembled WGS sequence"/>
</dbReference>